<dbReference type="InterPro" id="IPR052158">
    <property type="entry name" value="INH-QAR"/>
</dbReference>
<evidence type="ECO:0000256" key="1">
    <source>
        <dbReference type="ARBA" id="ARBA00023015"/>
    </source>
</evidence>
<evidence type="ECO:0000256" key="2">
    <source>
        <dbReference type="ARBA" id="ARBA00023125"/>
    </source>
</evidence>
<dbReference type="RefSeq" id="WP_369285993.1">
    <property type="nucleotide sequence ID" value="NZ_JBFTEG010000002.1"/>
</dbReference>
<keyword evidence="2" id="KW-0238">DNA-binding</keyword>
<evidence type="ECO:0000259" key="4">
    <source>
        <dbReference type="PROSITE" id="PS01124"/>
    </source>
</evidence>
<keyword evidence="6" id="KW-1185">Reference proteome</keyword>
<keyword evidence="3" id="KW-0804">Transcription</keyword>
<name>A0ABV3YP12_9PSED</name>
<evidence type="ECO:0000256" key="3">
    <source>
        <dbReference type="ARBA" id="ARBA00023163"/>
    </source>
</evidence>
<evidence type="ECO:0000313" key="6">
    <source>
        <dbReference type="Proteomes" id="UP001560296"/>
    </source>
</evidence>
<dbReference type="Gene3D" id="1.10.10.60">
    <property type="entry name" value="Homeodomain-like"/>
    <property type="match status" value="1"/>
</dbReference>
<dbReference type="InterPro" id="IPR009057">
    <property type="entry name" value="Homeodomain-like_sf"/>
</dbReference>
<sequence>MSTLTRVGLLFYPQCMPAGLFAFADLLHAANRRAGQKLFDPLFVAAEPGQVSCANGVSLQIAETLDTRGLDALLVPGFWAESGQQVEQMLAANQALIRRLANARRLRLWSYCTGVCLLAASGRLDGQAATVTWWLVEAMSRGFPRVHWQPERSCIIDGPVASASGVGGYQPIAQALIAERLGAAVARDLDRLMVLPRPVQPHQAFAAMNLIEQSSPLLRRLHRLVEQLPANQLTVARLAQTLGLSARTLARRVAGETGLAVAAYARCIKLNQASERLIYTSLPVSVIGAELGFSSDSNLSRMFKELTRLSPLEYRQRFSTTGAQ</sequence>
<dbReference type="SMART" id="SM00342">
    <property type="entry name" value="HTH_ARAC"/>
    <property type="match status" value="1"/>
</dbReference>
<dbReference type="InterPro" id="IPR018060">
    <property type="entry name" value="HTH_AraC"/>
</dbReference>
<dbReference type="InterPro" id="IPR029062">
    <property type="entry name" value="Class_I_gatase-like"/>
</dbReference>
<dbReference type="PANTHER" id="PTHR43130">
    <property type="entry name" value="ARAC-FAMILY TRANSCRIPTIONAL REGULATOR"/>
    <property type="match status" value="1"/>
</dbReference>
<gene>
    <name evidence="5" type="ORF">AB5S05_03200</name>
</gene>
<accession>A0ABV3YP12</accession>
<dbReference type="Pfam" id="PF12833">
    <property type="entry name" value="HTH_18"/>
    <property type="match status" value="1"/>
</dbReference>
<dbReference type="PROSITE" id="PS01124">
    <property type="entry name" value="HTH_ARAC_FAMILY_2"/>
    <property type="match status" value="1"/>
</dbReference>
<dbReference type="EMBL" id="JBFTEG010000002">
    <property type="protein sequence ID" value="MEX6501055.1"/>
    <property type="molecule type" value="Genomic_DNA"/>
</dbReference>
<keyword evidence="1" id="KW-0805">Transcription regulation</keyword>
<dbReference type="PANTHER" id="PTHR43130:SF11">
    <property type="entry name" value="TRANSCRIPTIONAL REGULATORY PROTEIN"/>
    <property type="match status" value="1"/>
</dbReference>
<dbReference type="PROSITE" id="PS00041">
    <property type="entry name" value="HTH_ARAC_FAMILY_1"/>
    <property type="match status" value="1"/>
</dbReference>
<dbReference type="Gene3D" id="3.40.50.880">
    <property type="match status" value="1"/>
</dbReference>
<feature type="domain" description="HTH araC/xylS-type" evidence="4">
    <location>
        <begin position="219"/>
        <end position="317"/>
    </location>
</feature>
<dbReference type="SUPFAM" id="SSF46689">
    <property type="entry name" value="Homeodomain-like"/>
    <property type="match status" value="1"/>
</dbReference>
<evidence type="ECO:0000313" key="5">
    <source>
        <dbReference type="EMBL" id="MEX6501055.1"/>
    </source>
</evidence>
<proteinExistence type="predicted"/>
<dbReference type="Proteomes" id="UP001560296">
    <property type="component" value="Unassembled WGS sequence"/>
</dbReference>
<protein>
    <submittedName>
        <fullName evidence="5">GlxA family transcriptional regulator</fullName>
    </submittedName>
</protein>
<dbReference type="InterPro" id="IPR018062">
    <property type="entry name" value="HTH_AraC-typ_CS"/>
</dbReference>
<reference evidence="5 6" key="1">
    <citation type="submission" date="2024-07" db="EMBL/GenBank/DDBJ databases">
        <authorList>
            <person name="Li M."/>
        </authorList>
    </citation>
    <scope>NUCLEOTIDE SEQUENCE [LARGE SCALE GENOMIC DNA]</scope>
    <source>
        <strain evidence="5 6">25A3E</strain>
    </source>
</reference>
<dbReference type="SUPFAM" id="SSF52317">
    <property type="entry name" value="Class I glutamine amidotransferase-like"/>
    <property type="match status" value="1"/>
</dbReference>
<organism evidence="5 6">
    <name type="scientific">Pseudomonas zhanjiangensis</name>
    <dbReference type="NCBI Taxonomy" id="3239015"/>
    <lineage>
        <taxon>Bacteria</taxon>
        <taxon>Pseudomonadati</taxon>
        <taxon>Pseudomonadota</taxon>
        <taxon>Gammaproteobacteria</taxon>
        <taxon>Pseudomonadales</taxon>
        <taxon>Pseudomonadaceae</taxon>
        <taxon>Pseudomonas</taxon>
    </lineage>
</organism>
<comment type="caution">
    <text evidence="5">The sequence shown here is derived from an EMBL/GenBank/DDBJ whole genome shotgun (WGS) entry which is preliminary data.</text>
</comment>